<dbReference type="EMBL" id="FWXY01000003">
    <property type="protein sequence ID" value="SMC52639.1"/>
    <property type="molecule type" value="Genomic_DNA"/>
</dbReference>
<evidence type="ECO:0000313" key="10">
    <source>
        <dbReference type="EMBL" id="SMC52639.1"/>
    </source>
</evidence>
<evidence type="ECO:0000256" key="9">
    <source>
        <dbReference type="ARBA" id="ARBA00048692"/>
    </source>
</evidence>
<evidence type="ECO:0000256" key="3">
    <source>
        <dbReference type="ARBA" id="ARBA00012454"/>
    </source>
</evidence>
<dbReference type="PANTHER" id="PTHR46638:SF1">
    <property type="entry name" value="CORRINOID ADENOSYLTRANSFERASE"/>
    <property type="match status" value="1"/>
</dbReference>
<dbReference type="PIRSF" id="PIRSF015617">
    <property type="entry name" value="Adensltrnsf_CobA"/>
    <property type="match status" value="1"/>
</dbReference>
<dbReference type="PANTHER" id="PTHR46638">
    <property type="entry name" value="CORRINOID ADENOSYLTRANSFERASE"/>
    <property type="match status" value="1"/>
</dbReference>
<dbReference type="GO" id="GO:0008817">
    <property type="term" value="F:corrinoid adenosyltransferase activity"/>
    <property type="evidence" value="ECO:0007669"/>
    <property type="project" value="UniProtKB-EC"/>
</dbReference>
<gene>
    <name evidence="10" type="ORF">SAMN02746065_103232</name>
</gene>
<dbReference type="Pfam" id="PF02572">
    <property type="entry name" value="CobA_CobO_BtuR"/>
    <property type="match status" value="1"/>
</dbReference>
<evidence type="ECO:0000256" key="5">
    <source>
        <dbReference type="ARBA" id="ARBA00031529"/>
    </source>
</evidence>
<comment type="function">
    <text evidence="4">Required for both de novo synthesis of the corrin ring for the assimilation of exogenous corrinoids. Participates in the adenosylation of a variety of incomplete and complete corrinoids.</text>
</comment>
<dbReference type="Gene3D" id="3.40.50.300">
    <property type="entry name" value="P-loop containing nucleotide triphosphate hydrolases"/>
    <property type="match status" value="1"/>
</dbReference>
<accession>A0A1W1ZW07</accession>
<reference evidence="10 11" key="1">
    <citation type="submission" date="2017-04" db="EMBL/GenBank/DDBJ databases">
        <authorList>
            <person name="Afonso C.L."/>
            <person name="Miller P.J."/>
            <person name="Scott M.A."/>
            <person name="Spackman E."/>
            <person name="Goraichik I."/>
            <person name="Dimitrov K.M."/>
            <person name="Suarez D.L."/>
            <person name="Swayne D.E."/>
        </authorList>
    </citation>
    <scope>NUCLEOTIDE SEQUENCE [LARGE SCALE GENOMIC DNA]</scope>
    <source>
        <strain evidence="10 11">DSM 3385</strain>
    </source>
</reference>
<evidence type="ECO:0000256" key="7">
    <source>
        <dbReference type="ARBA" id="ARBA00033354"/>
    </source>
</evidence>
<dbReference type="CDD" id="cd00561">
    <property type="entry name" value="CobA_ACA"/>
    <property type="match status" value="1"/>
</dbReference>
<comment type="similarity">
    <text evidence="2">Belongs to the Cob(I)alamin adenosyltransferase family.</text>
</comment>
<name>A0A1W1ZW07_9BACT</name>
<sequence length="173" mass="19102">MASKGYIHVYTGDGKGKTTAALGLALRSAGHGMGVFIGQFMKGIRYGELNALELIPSIEVAQFGDEVCIRKEEVTDLHRAHAREGLAVIKEVMRRGDHPVVIMDEICVTLWFEILSLEEVMALVKAKPAGIELILTGRKAPQELIEIADLVTEMKEIKHYYTQGVLARDGVER</sequence>
<comment type="catalytic activity">
    <reaction evidence="8">
        <text>2 cob(II)yrinate a,c diamide + reduced [electron-transfer flavoprotein] + 2 ATP = 2 adenosylcob(III)yrinate a,c-diamide + 2 triphosphate + oxidized [electron-transfer flavoprotein] + 3 H(+)</text>
        <dbReference type="Rhea" id="RHEA:11528"/>
        <dbReference type="Rhea" id="RHEA-COMP:10685"/>
        <dbReference type="Rhea" id="RHEA-COMP:10686"/>
        <dbReference type="ChEBI" id="CHEBI:15378"/>
        <dbReference type="ChEBI" id="CHEBI:18036"/>
        <dbReference type="ChEBI" id="CHEBI:30616"/>
        <dbReference type="ChEBI" id="CHEBI:57692"/>
        <dbReference type="ChEBI" id="CHEBI:58307"/>
        <dbReference type="ChEBI" id="CHEBI:58503"/>
        <dbReference type="ChEBI" id="CHEBI:58537"/>
        <dbReference type="EC" id="2.5.1.17"/>
    </reaction>
</comment>
<dbReference type="OrthoDB" id="9810309at2"/>
<dbReference type="GO" id="GO:0005524">
    <property type="term" value="F:ATP binding"/>
    <property type="evidence" value="ECO:0007669"/>
    <property type="project" value="InterPro"/>
</dbReference>
<dbReference type="RefSeq" id="WP_084067196.1">
    <property type="nucleotide sequence ID" value="NZ_FWXY01000003.1"/>
</dbReference>
<dbReference type="SUPFAM" id="SSF52540">
    <property type="entry name" value="P-loop containing nucleoside triphosphate hydrolases"/>
    <property type="match status" value="1"/>
</dbReference>
<comment type="pathway">
    <text evidence="1">Cofactor biosynthesis; adenosylcobalamin biosynthesis; adenosylcobalamin from cob(II)yrinate a,c-diamide: step 2/7.</text>
</comment>
<evidence type="ECO:0000256" key="1">
    <source>
        <dbReference type="ARBA" id="ARBA00005121"/>
    </source>
</evidence>
<keyword evidence="11" id="KW-1185">Reference proteome</keyword>
<comment type="catalytic activity">
    <reaction evidence="9">
        <text>2 cob(II)alamin + reduced [electron-transfer flavoprotein] + 2 ATP = 2 adenosylcob(III)alamin + 2 triphosphate + oxidized [electron-transfer flavoprotein] + 3 H(+)</text>
        <dbReference type="Rhea" id="RHEA:28671"/>
        <dbReference type="Rhea" id="RHEA-COMP:10685"/>
        <dbReference type="Rhea" id="RHEA-COMP:10686"/>
        <dbReference type="ChEBI" id="CHEBI:15378"/>
        <dbReference type="ChEBI" id="CHEBI:16304"/>
        <dbReference type="ChEBI" id="CHEBI:18036"/>
        <dbReference type="ChEBI" id="CHEBI:18408"/>
        <dbReference type="ChEBI" id="CHEBI:30616"/>
        <dbReference type="ChEBI" id="CHEBI:57692"/>
        <dbReference type="ChEBI" id="CHEBI:58307"/>
        <dbReference type="EC" id="2.5.1.17"/>
    </reaction>
</comment>
<evidence type="ECO:0000256" key="6">
    <source>
        <dbReference type="ARBA" id="ARBA00033334"/>
    </source>
</evidence>
<keyword evidence="10" id="KW-0808">Transferase</keyword>
<dbReference type="InterPro" id="IPR003724">
    <property type="entry name" value="CblAdoTrfase_CobA"/>
</dbReference>
<dbReference type="NCBIfam" id="NF004637">
    <property type="entry name" value="PRK05986.1"/>
    <property type="match status" value="1"/>
</dbReference>
<evidence type="ECO:0000256" key="2">
    <source>
        <dbReference type="ARBA" id="ARBA00007487"/>
    </source>
</evidence>
<proteinExistence type="inferred from homology"/>
<evidence type="ECO:0000313" key="11">
    <source>
        <dbReference type="Proteomes" id="UP000192418"/>
    </source>
</evidence>
<dbReference type="Proteomes" id="UP000192418">
    <property type="component" value="Unassembled WGS sequence"/>
</dbReference>
<evidence type="ECO:0000256" key="4">
    <source>
        <dbReference type="ARBA" id="ARBA00024929"/>
    </source>
</evidence>
<protein>
    <recommendedName>
        <fullName evidence="3">corrinoid adenosyltransferase</fullName>
        <ecNumber evidence="3">2.5.1.17</ecNumber>
    </recommendedName>
    <alternativeName>
        <fullName evidence="5">Cob(II)alamin adenosyltransferase</fullName>
    </alternativeName>
    <alternativeName>
        <fullName evidence="7">Cob(II)yrinic acid a,c-diamide adenosyltransferase</fullName>
    </alternativeName>
    <alternativeName>
        <fullName evidence="6">Cobinamide/cobalamin adenosyltransferase</fullName>
    </alternativeName>
</protein>
<dbReference type="AlphaFoldDB" id="A0A1W1ZW07"/>
<dbReference type="GO" id="GO:0009236">
    <property type="term" value="P:cobalamin biosynthetic process"/>
    <property type="evidence" value="ECO:0007669"/>
    <property type="project" value="UniProtKB-UniPathway"/>
</dbReference>
<dbReference type="UniPathway" id="UPA00148">
    <property type="reaction ID" value="UER00233"/>
</dbReference>
<evidence type="ECO:0000256" key="8">
    <source>
        <dbReference type="ARBA" id="ARBA00048555"/>
    </source>
</evidence>
<dbReference type="InterPro" id="IPR027417">
    <property type="entry name" value="P-loop_NTPase"/>
</dbReference>
<dbReference type="EC" id="2.5.1.17" evidence="3"/>
<organism evidence="10 11">
    <name type="scientific">Desulfocicer vacuolatum DSM 3385</name>
    <dbReference type="NCBI Taxonomy" id="1121400"/>
    <lineage>
        <taxon>Bacteria</taxon>
        <taxon>Pseudomonadati</taxon>
        <taxon>Thermodesulfobacteriota</taxon>
        <taxon>Desulfobacteria</taxon>
        <taxon>Desulfobacterales</taxon>
        <taxon>Desulfobacteraceae</taxon>
        <taxon>Desulfocicer</taxon>
    </lineage>
</organism>
<dbReference type="STRING" id="1121400.SAMN02746065_103232"/>